<evidence type="ECO:0000256" key="3">
    <source>
        <dbReference type="ARBA" id="ARBA00022692"/>
    </source>
</evidence>
<dbReference type="InterPro" id="IPR007941">
    <property type="entry name" value="DUF726"/>
</dbReference>
<evidence type="ECO:0000256" key="2">
    <source>
        <dbReference type="ARBA" id="ARBA00009824"/>
    </source>
</evidence>
<reference evidence="8" key="1">
    <citation type="journal article" date="2023" name="BMC Genomics">
        <title>Chromosome-level genome assemblies of Cutaneotrichosporon spp. (Trichosporonales, Basidiomycota) reveal imbalanced evolution between nucleotide sequences and chromosome synteny.</title>
        <authorList>
            <person name="Kobayashi Y."/>
            <person name="Kayamori A."/>
            <person name="Aoki K."/>
            <person name="Shiwa Y."/>
            <person name="Matsutani M."/>
            <person name="Fujita N."/>
            <person name="Sugita T."/>
            <person name="Iwasaki W."/>
            <person name="Tanaka N."/>
            <person name="Takashima M."/>
        </authorList>
    </citation>
    <scope>NUCLEOTIDE SEQUENCE</scope>
    <source>
        <strain evidence="8">HIS016</strain>
    </source>
</reference>
<dbReference type="EMBL" id="BTCM01000007">
    <property type="protein sequence ID" value="GMK59093.1"/>
    <property type="molecule type" value="Genomic_DNA"/>
</dbReference>
<feature type="compositionally biased region" description="Low complexity" evidence="6">
    <location>
        <begin position="7"/>
        <end position="22"/>
    </location>
</feature>
<evidence type="ECO:0000256" key="1">
    <source>
        <dbReference type="ARBA" id="ARBA00004141"/>
    </source>
</evidence>
<dbReference type="Proteomes" id="UP001222932">
    <property type="component" value="Unassembled WGS sequence"/>
</dbReference>
<protein>
    <recommendedName>
        <fullName evidence="10">DUF726-domain-containing protein</fullName>
    </recommendedName>
</protein>
<name>A0AAD3YEF2_9TREE</name>
<comment type="caution">
    <text evidence="8">The sequence shown here is derived from an EMBL/GenBank/DDBJ whole genome shotgun (WGS) entry which is preliminary data.</text>
</comment>
<accession>A0AAD3YEF2</accession>
<feature type="compositionally biased region" description="Polar residues" evidence="6">
    <location>
        <begin position="344"/>
        <end position="354"/>
    </location>
</feature>
<keyword evidence="5 7" id="KW-0472">Membrane</keyword>
<feature type="compositionally biased region" description="Polar residues" evidence="6">
    <location>
        <begin position="1087"/>
        <end position="1096"/>
    </location>
</feature>
<keyword evidence="4 7" id="KW-1133">Transmembrane helix</keyword>
<dbReference type="Pfam" id="PF05277">
    <property type="entry name" value="DUF726"/>
    <property type="match status" value="1"/>
</dbReference>
<gene>
    <name evidence="8" type="ORF">CspeluHIS016_0701080</name>
</gene>
<evidence type="ECO:0000256" key="5">
    <source>
        <dbReference type="ARBA" id="ARBA00023136"/>
    </source>
</evidence>
<evidence type="ECO:0008006" key="10">
    <source>
        <dbReference type="Google" id="ProtNLM"/>
    </source>
</evidence>
<keyword evidence="3 7" id="KW-0812">Transmembrane</keyword>
<evidence type="ECO:0000256" key="7">
    <source>
        <dbReference type="SAM" id="Phobius"/>
    </source>
</evidence>
<sequence>MLPAPRAHGVAAPPKASAAGWADDLDDDDGWQDMPVVRSDDFTSELDAIDDKKYGFRPPARLDVDDKETAAVSNATGVRLELEPDMVTTDSWREKAGVDEGEYTRLRLDEDNESEEVHMRTRQMQATKELLTEGQRIAYVGLCQLIARRMVRDLGRGWEGSKEKARQAKMWKGKGRPHDVPVVESGNMWMIKIMARLYQHMELSPDEQRMIESLAEHGVDPADLAPALMATHTVKNPEFDPEAKRRADLKIEETRLAAVPEEDDDPAPPYEEAVKTPPAHEPTSPTPPASPPPLPPASTSTMRPMPSLFDDDEALPTQTPPPPPRGSSLRPMPSLFDDDGDIGASSTPTPQPANNDDGDITGGLRPASPQQRPLSGSPGQPEAQRVPDGRRSSESRGSTDSPRSSGSRASEEGRRSVEAPAQVAPGSPSEGVEKTPKPEQAPLDGGEDFQAMPALPGVSTSLTAADEMVTLDIRWTVLCDLFLVLIADSMYDSRSRAFLERVANSLGFVWLDIVRFENRVTDALEIEESVSQLEQGDVIESRKKRGKTRRYALMGAAAAGGALVIGLSAGLLAPVIGAGLGAALGVVGISGTAGFLTGVGGITMITTTGVLTGANIAGRGMAKRTREVRTFILRPLHNNKRVSCYITVGGFMAGKGDDVRLPFSVLDQIVGDVFSVLWEPEMMAEMGNAIAIISNEVLSSVGQQILAATIAGVLMSALQWPVLLAKLGYLIDNPWSNAMDRAKAAGLVLADVLIERHVGVRPTSLIGFSLGARVIFYALMELARRGAYGIVQDVYLFGATLTANRQTWLDVRSVVGGRFVNGFSTNDWMLGYLLRAATGGLQTVAGLRPVENVPGLENIEVTDLIHGHMSYRTVMPQLLARAGFPVTADYFDEPDDPDLDWDIQERYIVQEEEEELAKQKKILGIFPRKSKESKTNSGVSTPARRSGDTAAVRSTPGHGDDDDLPPREEHPPREAHPPREEEADIGEMPRVSHDPRASDVSPKVSSDELNASSPDPTDDEAAVRHIPKTAGFDFAAIGKVLGKDLDVTKIEHHRAPSPEARPTSPFKAPERTESAPPPAASPVPSGHTGQLRSQTANSFHGLEVEDDGDIAITAQKHSAEQASAASLEMPGWDRPAWPVEEKKKAPSIFGFNAWAPQSGSYNEMGMRAAPPARPHPPELMANPFANPFASNGEGVGVGVGSGLGSGSGSVGTGRAAPKRLEEMALENPW</sequence>
<dbReference type="InterPro" id="IPR029058">
    <property type="entry name" value="AB_hydrolase_fold"/>
</dbReference>
<dbReference type="GO" id="GO:0016020">
    <property type="term" value="C:membrane"/>
    <property type="evidence" value="ECO:0007669"/>
    <property type="project" value="UniProtKB-SubCell"/>
</dbReference>
<dbReference type="PANTHER" id="PTHR17920">
    <property type="entry name" value="TRANSMEMBRANE AND COILED-COIL DOMAIN-CONTAINING PROTEIN 4 TMCO4"/>
    <property type="match status" value="1"/>
</dbReference>
<keyword evidence="9" id="KW-1185">Reference proteome</keyword>
<evidence type="ECO:0000313" key="8">
    <source>
        <dbReference type="EMBL" id="GMK59093.1"/>
    </source>
</evidence>
<feature type="region of interest" description="Disordered" evidence="6">
    <location>
        <begin position="1165"/>
        <end position="1229"/>
    </location>
</feature>
<comment type="similarity">
    <text evidence="2">Belongs to the TMCO4 family.</text>
</comment>
<organism evidence="8 9">
    <name type="scientific">Cutaneotrichosporon spelunceum</name>
    <dbReference type="NCBI Taxonomy" id="1672016"/>
    <lineage>
        <taxon>Eukaryota</taxon>
        <taxon>Fungi</taxon>
        <taxon>Dikarya</taxon>
        <taxon>Basidiomycota</taxon>
        <taxon>Agaricomycotina</taxon>
        <taxon>Tremellomycetes</taxon>
        <taxon>Trichosporonales</taxon>
        <taxon>Trichosporonaceae</taxon>
        <taxon>Cutaneotrichosporon</taxon>
    </lineage>
</organism>
<dbReference type="PANTHER" id="PTHR17920:SF3">
    <property type="entry name" value="TRANSMEMBRANE AND COILED-COIL DOMAIN-CONTAINING PROTEIN 4"/>
    <property type="match status" value="1"/>
</dbReference>
<feature type="compositionally biased region" description="Gly residues" evidence="6">
    <location>
        <begin position="1193"/>
        <end position="1211"/>
    </location>
</feature>
<dbReference type="SUPFAM" id="SSF53474">
    <property type="entry name" value="alpha/beta-Hydrolases"/>
    <property type="match status" value="1"/>
</dbReference>
<feature type="compositionally biased region" description="Polar residues" evidence="6">
    <location>
        <begin position="1003"/>
        <end position="1015"/>
    </location>
</feature>
<evidence type="ECO:0000256" key="4">
    <source>
        <dbReference type="ARBA" id="ARBA00022989"/>
    </source>
</evidence>
<feature type="compositionally biased region" description="Pro residues" evidence="6">
    <location>
        <begin position="284"/>
        <end position="296"/>
    </location>
</feature>
<feature type="region of interest" description="Disordered" evidence="6">
    <location>
        <begin position="1049"/>
        <end position="1096"/>
    </location>
</feature>
<feature type="compositionally biased region" description="Basic and acidic residues" evidence="6">
    <location>
        <begin position="964"/>
        <end position="980"/>
    </location>
</feature>
<feature type="compositionally biased region" description="Low complexity" evidence="6">
    <location>
        <begin position="395"/>
        <end position="408"/>
    </location>
</feature>
<feature type="compositionally biased region" description="Low complexity" evidence="6">
    <location>
        <begin position="326"/>
        <end position="335"/>
    </location>
</feature>
<feature type="region of interest" description="Disordered" evidence="6">
    <location>
        <begin position="928"/>
        <end position="1024"/>
    </location>
</feature>
<feature type="compositionally biased region" description="Basic and acidic residues" evidence="6">
    <location>
        <begin position="385"/>
        <end position="394"/>
    </location>
</feature>
<proteinExistence type="inferred from homology"/>
<feature type="region of interest" description="Disordered" evidence="6">
    <location>
        <begin position="256"/>
        <end position="454"/>
    </location>
</feature>
<feature type="compositionally biased region" description="Polar residues" evidence="6">
    <location>
        <begin position="368"/>
        <end position="378"/>
    </location>
</feature>
<evidence type="ECO:0000256" key="6">
    <source>
        <dbReference type="SAM" id="MobiDB-lite"/>
    </source>
</evidence>
<reference evidence="8" key="2">
    <citation type="submission" date="2023-06" db="EMBL/GenBank/DDBJ databases">
        <authorList>
            <person name="Kobayashi Y."/>
            <person name="Kayamori A."/>
            <person name="Aoki K."/>
            <person name="Shiwa Y."/>
            <person name="Fujita N."/>
            <person name="Sugita T."/>
            <person name="Iwasaki W."/>
            <person name="Tanaka N."/>
            <person name="Takashima M."/>
        </authorList>
    </citation>
    <scope>NUCLEOTIDE SEQUENCE</scope>
    <source>
        <strain evidence="8">HIS016</strain>
    </source>
</reference>
<feature type="region of interest" description="Disordered" evidence="6">
    <location>
        <begin position="1"/>
        <end position="27"/>
    </location>
</feature>
<feature type="transmembrane region" description="Helical" evidence="7">
    <location>
        <begin position="551"/>
        <end position="573"/>
    </location>
</feature>
<dbReference type="AlphaFoldDB" id="A0AAD3YEF2"/>
<evidence type="ECO:0000313" key="9">
    <source>
        <dbReference type="Proteomes" id="UP001222932"/>
    </source>
</evidence>
<comment type="subcellular location">
    <subcellularLocation>
        <location evidence="1">Membrane</location>
        <topology evidence="1">Multi-pass membrane protein</topology>
    </subcellularLocation>
</comment>